<dbReference type="AlphaFoldDB" id="A0A7D6ZIP3"/>
<dbReference type="NCBIfam" id="NF041635">
    <property type="entry name" value="STM3941_fam"/>
    <property type="match status" value="1"/>
</dbReference>
<proteinExistence type="predicted"/>
<accession>A0A7D6ZIP3</accession>
<reference evidence="2 3" key="1">
    <citation type="submission" date="2020-07" db="EMBL/GenBank/DDBJ databases">
        <authorList>
            <person name="Zhuang K."/>
            <person name="Ran Y."/>
        </authorList>
    </citation>
    <scope>NUCLEOTIDE SEQUENCE [LARGE SCALE GENOMIC DNA]</scope>
    <source>
        <strain evidence="2 3">WCH-YHL-001</strain>
    </source>
</reference>
<protein>
    <recommendedName>
        <fullName evidence="4">PH domain-containing protein</fullName>
    </recommendedName>
</protein>
<evidence type="ECO:0000256" key="1">
    <source>
        <dbReference type="SAM" id="Phobius"/>
    </source>
</evidence>
<keyword evidence="1" id="KW-0812">Transmembrane</keyword>
<evidence type="ECO:0000313" key="2">
    <source>
        <dbReference type="EMBL" id="QLY31919.1"/>
    </source>
</evidence>
<keyword evidence="1" id="KW-1133">Transmembrane helix</keyword>
<dbReference type="EMBL" id="CP059399">
    <property type="protein sequence ID" value="QLY31919.1"/>
    <property type="molecule type" value="Genomic_DNA"/>
</dbReference>
<evidence type="ECO:0000313" key="3">
    <source>
        <dbReference type="Proteomes" id="UP000515512"/>
    </source>
</evidence>
<sequence>MTPEPSGAATTFTPSVLRLSLMTLVCLVFVAIGLGILSIADAPLFPKVAAVLCVVLFGPGALFFVVRLVRRSPELTLTDTGLDHRQLGRIGWDEIASVRPMAQRTSAFSKNHYIQISLRDARAYLERSSWWVRTLGKTNQKLGYGAVNLPLNMLGAPQEEIFAAMRRYRPGLIIVE</sequence>
<evidence type="ECO:0008006" key="4">
    <source>
        <dbReference type="Google" id="ProtNLM"/>
    </source>
</evidence>
<name>A0A7D6ZIP3_9NOCA</name>
<gene>
    <name evidence="2" type="ORF">H0264_06345</name>
</gene>
<feature type="transmembrane region" description="Helical" evidence="1">
    <location>
        <begin position="21"/>
        <end position="42"/>
    </location>
</feature>
<keyword evidence="3" id="KW-1185">Reference proteome</keyword>
<dbReference type="RefSeq" id="WP_181583094.1">
    <property type="nucleotide sequence ID" value="NZ_CP059399.1"/>
</dbReference>
<organism evidence="2 3">
    <name type="scientific">Nocardia huaxiensis</name>
    <dbReference type="NCBI Taxonomy" id="2755382"/>
    <lineage>
        <taxon>Bacteria</taxon>
        <taxon>Bacillati</taxon>
        <taxon>Actinomycetota</taxon>
        <taxon>Actinomycetes</taxon>
        <taxon>Mycobacteriales</taxon>
        <taxon>Nocardiaceae</taxon>
        <taxon>Nocardia</taxon>
    </lineage>
</organism>
<dbReference type="InterPro" id="IPR048136">
    <property type="entry name" value="STM3941-like"/>
</dbReference>
<dbReference type="KEGG" id="nhu:H0264_06345"/>
<dbReference type="Proteomes" id="UP000515512">
    <property type="component" value="Chromosome"/>
</dbReference>
<feature type="transmembrane region" description="Helical" evidence="1">
    <location>
        <begin position="48"/>
        <end position="69"/>
    </location>
</feature>
<keyword evidence="1" id="KW-0472">Membrane</keyword>